<keyword evidence="2" id="KW-1185">Reference proteome</keyword>
<evidence type="ECO:0000313" key="1">
    <source>
        <dbReference type="EMBL" id="CAG8820369.1"/>
    </source>
</evidence>
<evidence type="ECO:0000313" key="2">
    <source>
        <dbReference type="Proteomes" id="UP000789759"/>
    </source>
</evidence>
<dbReference type="Proteomes" id="UP000789759">
    <property type="component" value="Unassembled WGS sequence"/>
</dbReference>
<sequence length="58" mass="6916">DNDEYLMFILIGDVEQIYDSINKTFGYNFIMINDQLDFSLKNNHDSHTLVIKEFVQKK</sequence>
<dbReference type="EMBL" id="CAJVQA010049150">
    <property type="protein sequence ID" value="CAG8820369.1"/>
    <property type="molecule type" value="Genomic_DNA"/>
</dbReference>
<proteinExistence type="predicted"/>
<gene>
    <name evidence="1" type="ORF">CPELLU_LOCUS19632</name>
</gene>
<feature type="non-terminal residue" evidence="1">
    <location>
        <position position="1"/>
    </location>
</feature>
<organism evidence="1 2">
    <name type="scientific">Cetraspora pellucida</name>
    <dbReference type="NCBI Taxonomy" id="1433469"/>
    <lineage>
        <taxon>Eukaryota</taxon>
        <taxon>Fungi</taxon>
        <taxon>Fungi incertae sedis</taxon>
        <taxon>Mucoromycota</taxon>
        <taxon>Glomeromycotina</taxon>
        <taxon>Glomeromycetes</taxon>
        <taxon>Diversisporales</taxon>
        <taxon>Gigasporaceae</taxon>
        <taxon>Cetraspora</taxon>
    </lineage>
</organism>
<accession>A0A9N9KAN7</accession>
<name>A0A9N9KAN7_9GLOM</name>
<protein>
    <submittedName>
        <fullName evidence="1">7850_t:CDS:1</fullName>
    </submittedName>
</protein>
<comment type="caution">
    <text evidence="1">The sequence shown here is derived from an EMBL/GenBank/DDBJ whole genome shotgun (WGS) entry which is preliminary data.</text>
</comment>
<reference evidence="1" key="1">
    <citation type="submission" date="2021-06" db="EMBL/GenBank/DDBJ databases">
        <authorList>
            <person name="Kallberg Y."/>
            <person name="Tangrot J."/>
            <person name="Rosling A."/>
        </authorList>
    </citation>
    <scope>NUCLEOTIDE SEQUENCE</scope>
    <source>
        <strain evidence="1">FL966</strain>
    </source>
</reference>
<dbReference type="AlphaFoldDB" id="A0A9N9KAN7"/>